<dbReference type="Pfam" id="PF01638">
    <property type="entry name" value="HxlR"/>
    <property type="match status" value="1"/>
</dbReference>
<dbReference type="PROSITE" id="PS51118">
    <property type="entry name" value="HTH_HXLR"/>
    <property type="match status" value="1"/>
</dbReference>
<dbReference type="GO" id="GO:0003677">
    <property type="term" value="F:DNA binding"/>
    <property type="evidence" value="ECO:0007669"/>
    <property type="project" value="UniProtKB-KW"/>
</dbReference>
<dbReference type="InterPro" id="IPR002577">
    <property type="entry name" value="HTH_HxlR"/>
</dbReference>
<dbReference type="PANTHER" id="PTHR33204:SF29">
    <property type="entry name" value="TRANSCRIPTIONAL REGULATOR"/>
    <property type="match status" value="1"/>
</dbReference>
<dbReference type="EMBL" id="SNXZ01000004">
    <property type="protein sequence ID" value="TDP96545.1"/>
    <property type="molecule type" value="Genomic_DNA"/>
</dbReference>
<keyword evidence="6" id="KW-1185">Reference proteome</keyword>
<evidence type="ECO:0000313" key="5">
    <source>
        <dbReference type="EMBL" id="TDP96545.1"/>
    </source>
</evidence>
<reference evidence="5 6" key="1">
    <citation type="submission" date="2019-03" db="EMBL/GenBank/DDBJ databases">
        <title>Genomic Encyclopedia of Type Strains, Phase IV (KMG-IV): sequencing the most valuable type-strain genomes for metagenomic binning, comparative biology and taxonomic classification.</title>
        <authorList>
            <person name="Goeker M."/>
        </authorList>
    </citation>
    <scope>NUCLEOTIDE SEQUENCE [LARGE SCALE GENOMIC DNA]</scope>
    <source>
        <strain evidence="5 6">DSM 45361</strain>
    </source>
</reference>
<dbReference type="Proteomes" id="UP000295444">
    <property type="component" value="Unassembled WGS sequence"/>
</dbReference>
<keyword evidence="3" id="KW-0804">Transcription</keyword>
<keyword evidence="1" id="KW-0805">Transcription regulation</keyword>
<evidence type="ECO:0000313" key="6">
    <source>
        <dbReference type="Proteomes" id="UP000295444"/>
    </source>
</evidence>
<evidence type="ECO:0000256" key="2">
    <source>
        <dbReference type="ARBA" id="ARBA00023125"/>
    </source>
</evidence>
<sequence>MECVPEYQPEYHCPVELAVDLVGGRWTPVILAHLKQGELRYGQLRRLLPGISEKMLTQRLRELERARLVERTVHDEDAVVTVSYRLSAEGRELGPMLQAMYDWGERRAERDGVVISPLPR</sequence>
<proteinExistence type="predicted"/>
<dbReference type="PANTHER" id="PTHR33204">
    <property type="entry name" value="TRANSCRIPTIONAL REGULATOR, MARR FAMILY"/>
    <property type="match status" value="1"/>
</dbReference>
<evidence type="ECO:0000256" key="3">
    <source>
        <dbReference type="ARBA" id="ARBA00023163"/>
    </source>
</evidence>
<dbReference type="AlphaFoldDB" id="A0A4R6SC88"/>
<name>A0A4R6SC88_LABRH</name>
<keyword evidence="2" id="KW-0238">DNA-binding</keyword>
<organism evidence="5 6">
    <name type="scientific">Labedaea rhizosphaerae</name>
    <dbReference type="NCBI Taxonomy" id="598644"/>
    <lineage>
        <taxon>Bacteria</taxon>
        <taxon>Bacillati</taxon>
        <taxon>Actinomycetota</taxon>
        <taxon>Actinomycetes</taxon>
        <taxon>Pseudonocardiales</taxon>
        <taxon>Pseudonocardiaceae</taxon>
        <taxon>Labedaea</taxon>
    </lineage>
</organism>
<feature type="domain" description="HTH hxlR-type" evidence="4">
    <location>
        <begin position="13"/>
        <end position="112"/>
    </location>
</feature>
<dbReference type="InterPro" id="IPR036388">
    <property type="entry name" value="WH-like_DNA-bd_sf"/>
</dbReference>
<dbReference type="Gene3D" id="1.10.10.10">
    <property type="entry name" value="Winged helix-like DNA-binding domain superfamily/Winged helix DNA-binding domain"/>
    <property type="match status" value="1"/>
</dbReference>
<accession>A0A4R6SC88</accession>
<dbReference type="SUPFAM" id="SSF46785">
    <property type="entry name" value="Winged helix' DNA-binding domain"/>
    <property type="match status" value="1"/>
</dbReference>
<evidence type="ECO:0000259" key="4">
    <source>
        <dbReference type="PROSITE" id="PS51118"/>
    </source>
</evidence>
<evidence type="ECO:0000256" key="1">
    <source>
        <dbReference type="ARBA" id="ARBA00023015"/>
    </source>
</evidence>
<protein>
    <submittedName>
        <fullName evidence="5">HxlR family transcriptional regulator</fullName>
    </submittedName>
</protein>
<gene>
    <name evidence="5" type="ORF">EV186_104533</name>
</gene>
<dbReference type="InterPro" id="IPR036390">
    <property type="entry name" value="WH_DNA-bd_sf"/>
</dbReference>
<comment type="caution">
    <text evidence="5">The sequence shown here is derived from an EMBL/GenBank/DDBJ whole genome shotgun (WGS) entry which is preliminary data.</text>
</comment>